<feature type="region of interest" description="Disordered" evidence="1">
    <location>
        <begin position="1"/>
        <end position="38"/>
    </location>
</feature>
<reference evidence="2" key="1">
    <citation type="journal article" date="2020" name="bioRxiv">
        <title>Whole genome comparisons of ergot fungi reveals the divergence and evolution of species within the genus Claviceps are the result of varying mechanisms driving genome evolution and host range expansion.</title>
        <authorList>
            <person name="Wyka S.A."/>
            <person name="Mondo S.J."/>
            <person name="Liu M."/>
            <person name="Dettman J."/>
            <person name="Nalam V."/>
            <person name="Broders K.D."/>
        </authorList>
    </citation>
    <scope>NUCLEOTIDE SEQUENCE</scope>
    <source>
        <strain evidence="2">CCC 602</strain>
    </source>
</reference>
<gene>
    <name evidence="2" type="ORF">E4U43_004274</name>
</gene>
<accession>A0A9P7NHJ1</accession>
<comment type="caution">
    <text evidence="2">The sequence shown here is derived from an EMBL/GenBank/DDBJ whole genome shotgun (WGS) entry which is preliminary data.</text>
</comment>
<proteinExistence type="predicted"/>
<protein>
    <submittedName>
        <fullName evidence="2">Uncharacterized protein</fullName>
    </submittedName>
</protein>
<name>A0A9P7NHJ1_9HYPO</name>
<dbReference type="Proteomes" id="UP000748025">
    <property type="component" value="Unassembled WGS sequence"/>
</dbReference>
<evidence type="ECO:0000313" key="2">
    <source>
        <dbReference type="EMBL" id="KAG6016064.1"/>
    </source>
</evidence>
<keyword evidence="3" id="KW-1185">Reference proteome</keyword>
<dbReference type="EMBL" id="SRPW01000279">
    <property type="protein sequence ID" value="KAG6016064.1"/>
    <property type="molecule type" value="Genomic_DNA"/>
</dbReference>
<evidence type="ECO:0000313" key="3">
    <source>
        <dbReference type="Proteomes" id="UP000748025"/>
    </source>
</evidence>
<evidence type="ECO:0000256" key="1">
    <source>
        <dbReference type="SAM" id="MobiDB-lite"/>
    </source>
</evidence>
<feature type="compositionally biased region" description="Polar residues" evidence="1">
    <location>
        <begin position="137"/>
        <end position="147"/>
    </location>
</feature>
<feature type="region of interest" description="Disordered" evidence="1">
    <location>
        <begin position="120"/>
        <end position="147"/>
    </location>
</feature>
<sequence length="147" mass="16021">MTPMAGRLWASQRTNAPTTTPPAPQTGRRQVVDSTNGVKSTGTWALASSTETNLVKSTLRLPSFPTPQTCQRCQTLSLNPQTIPKRRRTVAAYRDRILSLVKPATLPAAVSQLNAKYLPSQSDFDPRAISPVDCSPRTLSQTGYNHT</sequence>
<dbReference type="AlphaFoldDB" id="A0A9P7NHJ1"/>
<organism evidence="2 3">
    <name type="scientific">Claviceps pusilla</name>
    <dbReference type="NCBI Taxonomy" id="123648"/>
    <lineage>
        <taxon>Eukaryota</taxon>
        <taxon>Fungi</taxon>
        <taxon>Dikarya</taxon>
        <taxon>Ascomycota</taxon>
        <taxon>Pezizomycotina</taxon>
        <taxon>Sordariomycetes</taxon>
        <taxon>Hypocreomycetidae</taxon>
        <taxon>Hypocreales</taxon>
        <taxon>Clavicipitaceae</taxon>
        <taxon>Claviceps</taxon>
    </lineage>
</organism>